<dbReference type="Gene3D" id="1.10.443.10">
    <property type="entry name" value="Intergrase catalytic core"/>
    <property type="match status" value="1"/>
</dbReference>
<evidence type="ECO:0000256" key="4">
    <source>
        <dbReference type="PROSITE-ProRule" id="PRU01248"/>
    </source>
</evidence>
<dbReference type="PROSITE" id="PS51898">
    <property type="entry name" value="TYR_RECOMBINASE"/>
    <property type="match status" value="1"/>
</dbReference>
<dbReference type="InterPro" id="IPR002104">
    <property type="entry name" value="Integrase_catalytic"/>
</dbReference>
<comment type="caution">
    <text evidence="7">The sequence shown here is derived from an EMBL/GenBank/DDBJ whole genome shotgun (WGS) entry which is preliminary data.</text>
</comment>
<feature type="domain" description="Tyr recombinase" evidence="5">
    <location>
        <begin position="241"/>
        <end position="401"/>
    </location>
</feature>
<evidence type="ECO:0000313" key="7">
    <source>
        <dbReference type="EMBL" id="GAA5148944.1"/>
    </source>
</evidence>
<keyword evidence="2 4" id="KW-0238">DNA-binding</keyword>
<dbReference type="Pfam" id="PF00589">
    <property type="entry name" value="Phage_integrase"/>
    <property type="match status" value="1"/>
</dbReference>
<reference evidence="8" key="1">
    <citation type="journal article" date="2019" name="Int. J. Syst. Evol. Microbiol.">
        <title>The Global Catalogue of Microorganisms (GCM) 10K type strain sequencing project: providing services to taxonomists for standard genome sequencing and annotation.</title>
        <authorList>
            <consortium name="The Broad Institute Genomics Platform"/>
            <consortium name="The Broad Institute Genome Sequencing Center for Infectious Disease"/>
            <person name="Wu L."/>
            <person name="Ma J."/>
        </authorList>
    </citation>
    <scope>NUCLEOTIDE SEQUENCE [LARGE SCALE GENOMIC DNA]</scope>
    <source>
        <strain evidence="8">JCM 18053</strain>
    </source>
</reference>
<dbReference type="InterPro" id="IPR044068">
    <property type="entry name" value="CB"/>
</dbReference>
<evidence type="ECO:0000313" key="8">
    <source>
        <dbReference type="Proteomes" id="UP001499852"/>
    </source>
</evidence>
<dbReference type="EMBL" id="BAABIA010000012">
    <property type="protein sequence ID" value="GAA5148944.1"/>
    <property type="molecule type" value="Genomic_DNA"/>
</dbReference>
<evidence type="ECO:0000259" key="5">
    <source>
        <dbReference type="PROSITE" id="PS51898"/>
    </source>
</evidence>
<dbReference type="PROSITE" id="PS51900">
    <property type="entry name" value="CB"/>
    <property type="match status" value="1"/>
</dbReference>
<dbReference type="InterPro" id="IPR011010">
    <property type="entry name" value="DNA_brk_join_enz"/>
</dbReference>
<feature type="domain" description="Core-binding (CB)" evidence="6">
    <location>
        <begin position="139"/>
        <end position="217"/>
    </location>
</feature>
<dbReference type="RefSeq" id="WP_345738759.1">
    <property type="nucleotide sequence ID" value="NZ_BAABIA010000012.1"/>
</dbReference>
<sequence length="432" mass="48225">MTTPALTSRGKGKPVAVVKQGSAAVPIYRGLCRGMPRFTVAFYLNQQRRRLTFGSLDAAKEEARKAALNIQRGVSSDNDLRPQDREALRAVQHMLKPLGLPLVSVVEEYLQCRRKLGEVPLLMAVEDFVTRSRSYEAGITVPRVVDELLLLKKQDGVNEHYLKLLDGNLRQFAKSFPGEITMVTGAMIDGWLRRGAHSMVTRNNWLKRVKELFSFAKRRGYLPKGEATVAEALKRGKQADTDVGIFTPEQMEKLMRAATEDLIPVLAIGGFAGLRGAEIARLNWSAVDLGRKIIELRAGQAKTASRRIVPITDNLASWLAKVERNGPVVPDDGVFLRARRLAKSLGIPWPHNALRHSYISYRIAVVQSAAQVALEAGNSPDIIFKHYRELVTEPEAKEWFAIMPAKGWVPPEPKKPKSMPRRQRKFVDAILG</sequence>
<protein>
    <recommendedName>
        <fullName evidence="9">Tyr recombinase domain-containing protein</fullName>
    </recommendedName>
</protein>
<dbReference type="SUPFAM" id="SSF56349">
    <property type="entry name" value="DNA breaking-rejoining enzymes"/>
    <property type="match status" value="1"/>
</dbReference>
<keyword evidence="3" id="KW-0233">DNA recombination</keyword>
<proteinExistence type="predicted"/>
<accession>A0ABP9PML1</accession>
<dbReference type="Proteomes" id="UP001499852">
    <property type="component" value="Unassembled WGS sequence"/>
</dbReference>
<organism evidence="7 8">
    <name type="scientific">Prosthecobacter algae</name>
    <dbReference type="NCBI Taxonomy" id="1144682"/>
    <lineage>
        <taxon>Bacteria</taxon>
        <taxon>Pseudomonadati</taxon>
        <taxon>Verrucomicrobiota</taxon>
        <taxon>Verrucomicrobiia</taxon>
        <taxon>Verrucomicrobiales</taxon>
        <taxon>Verrucomicrobiaceae</taxon>
        <taxon>Prosthecobacter</taxon>
    </lineage>
</organism>
<evidence type="ECO:0000256" key="1">
    <source>
        <dbReference type="ARBA" id="ARBA00022908"/>
    </source>
</evidence>
<dbReference type="InterPro" id="IPR013762">
    <property type="entry name" value="Integrase-like_cat_sf"/>
</dbReference>
<gene>
    <name evidence="7" type="ORF">GCM10023213_45940</name>
</gene>
<evidence type="ECO:0008006" key="9">
    <source>
        <dbReference type="Google" id="ProtNLM"/>
    </source>
</evidence>
<evidence type="ECO:0000256" key="3">
    <source>
        <dbReference type="ARBA" id="ARBA00023172"/>
    </source>
</evidence>
<evidence type="ECO:0000256" key="2">
    <source>
        <dbReference type="ARBA" id="ARBA00023125"/>
    </source>
</evidence>
<name>A0ABP9PML1_9BACT</name>
<evidence type="ECO:0000259" key="6">
    <source>
        <dbReference type="PROSITE" id="PS51900"/>
    </source>
</evidence>
<keyword evidence="1" id="KW-0229">DNA integration</keyword>
<keyword evidence="8" id="KW-1185">Reference proteome</keyword>